<evidence type="ECO:0000313" key="2">
    <source>
        <dbReference type="Proteomes" id="UP000829398"/>
    </source>
</evidence>
<sequence length="1342" mass="151379">MASSSSTQANVNQNDQMGNLNQNENQNTERSSSHNTPSPTQHITSSTYVFTTPIKLNQNNFMLWRSQVISSIRANELEGFIDGSHICPPRVFINLGQDQTIITTPNPEYQVWKKQDHILLSWLLSSLTEEVLGIVVDCSTSLEVWTTLSNQFGARTRARILHLRTQIQTTKKGSLTIHEYYSRMKSILNALRAAGSNMSDDDFIMCVFAGLGSEYDPVIASINSMAGNQHQPGIVFRTPGNGSGQGNQNSQDKGKGKAVSDEDGSNPKGPCQICWKMGHTAADCWHRFKKNYVPQPSQRREPRGAYVAATDGQSSGAWYLDSGATNHVTNALGNININSEYQGNEKLTVGNGEKLLISHVGNSMLSTSNPHKHIALNDILFVPSITKNLISISRLLHDNDIDIEFQKSVCFIKDKRQGKILVKGVAREGLYELLCLPTHLSGNKTPYAAVLSSSFISESISCISNPVSMLSFNPSGVKLANVCFESSKTDESSNDVLKDIDLWHLRLGHPNESALKSTLLSCNQFKLNKNYVPSFCCACQYGKLSKQNFKSTETKTSKALELIHADLWGPAPIPSIHGHKYYISFVDDMTRYTWLFPLATKSQALNTFITFKSQIENQLNLKIKALQTDMGGEFKPFKPFLDKEGIILRQSCPYLHEQNGKVERKHRHVVETGLTLLAQAKMPLKFWQEAFSYATYTINRLASPVIGNKTPFEMLYHHKPNYSQIKVFGCRIYVSASVRFNESSFPFSNDPKFSREESTSQDVFLNLLEKFQVVSFFLDTPQNTQSAADQSHSLEAPENTEQSQNLDQAPNTKEAIPSHPMVTRSKAGIFKPKLYQITTQPHIALPSNTSKALKEPSWKRAMEDEYNALMKNETWTLVDINNAFLNGELTEMVYMPQPEGFVNKSKPNHICRLKKALYGLRQAPRAWFDKLKGALNSWGFENSKCDDTSLFYRKTKSEIVILLIYVDDIIITSDNSGSIEELVSNLNRTFALKDLGELNFFLGIQVNRKQNAILLSQTKYIQDLLAKTEMSDCKGIESPFSTTEKLKKNEGEKFHDPTLYRSVIGSLQYATLTRPELAYSVNKLSQYMSDPRQPHWIACKRVLRYLKNTMNMCLKFKKSEYFDLVAYTDADWENDLDDRRSISGYCVFLGGNLIAWSSRKQGLVARSTTESEYRAMALCAAEITWISSLLSELKLEMQRTPTILSDSTSAAAMATNPVFHSKTKHFEIDLHFIRDKVARGEMEISFVAGRDQITDVLTKPLPYYKFSCFRSKLKVFDKTLCLREGVENSSHGSHDLSQSTDDLNDTVACHLSYSQLQSADERNERNSMRWQNSYTEEYQHMG</sequence>
<name>A0ACB8MAK2_CITSI</name>
<comment type="caution">
    <text evidence="1">The sequence shown here is derived from an EMBL/GenBank/DDBJ whole genome shotgun (WGS) entry which is preliminary data.</text>
</comment>
<protein>
    <submittedName>
        <fullName evidence="1">Retrovirus-related pol polyprotein from transposon RE1</fullName>
    </submittedName>
</protein>
<organism evidence="1 2">
    <name type="scientific">Citrus sinensis</name>
    <name type="common">Sweet orange</name>
    <name type="synonym">Citrus aurantium var. sinensis</name>
    <dbReference type="NCBI Taxonomy" id="2711"/>
    <lineage>
        <taxon>Eukaryota</taxon>
        <taxon>Viridiplantae</taxon>
        <taxon>Streptophyta</taxon>
        <taxon>Embryophyta</taxon>
        <taxon>Tracheophyta</taxon>
        <taxon>Spermatophyta</taxon>
        <taxon>Magnoliopsida</taxon>
        <taxon>eudicotyledons</taxon>
        <taxon>Gunneridae</taxon>
        <taxon>Pentapetalae</taxon>
        <taxon>rosids</taxon>
        <taxon>malvids</taxon>
        <taxon>Sapindales</taxon>
        <taxon>Rutaceae</taxon>
        <taxon>Aurantioideae</taxon>
        <taxon>Citrus</taxon>
    </lineage>
</organism>
<evidence type="ECO:0000313" key="1">
    <source>
        <dbReference type="EMBL" id="KAH9782776.1"/>
    </source>
</evidence>
<gene>
    <name evidence="1" type="ORF">KPL71_009057</name>
</gene>
<reference evidence="2" key="1">
    <citation type="journal article" date="2023" name="Hortic. Res.">
        <title>A chromosome-level phased genome enabling allele-level studies in sweet orange: a case study on citrus Huanglongbing tolerance.</title>
        <authorList>
            <person name="Wu B."/>
            <person name="Yu Q."/>
            <person name="Deng Z."/>
            <person name="Duan Y."/>
            <person name="Luo F."/>
            <person name="Gmitter F. Jr."/>
        </authorList>
    </citation>
    <scope>NUCLEOTIDE SEQUENCE [LARGE SCALE GENOMIC DNA]</scope>
    <source>
        <strain evidence="2">cv. Valencia</strain>
    </source>
</reference>
<dbReference type="Proteomes" id="UP000829398">
    <property type="component" value="Chromosome 3"/>
</dbReference>
<keyword evidence="2" id="KW-1185">Reference proteome</keyword>
<accession>A0ACB8MAK2</accession>
<dbReference type="EMBL" id="CM039172">
    <property type="protein sequence ID" value="KAH9782776.1"/>
    <property type="molecule type" value="Genomic_DNA"/>
</dbReference>
<proteinExistence type="predicted"/>